<accession>A0ABN1MQN9</accession>
<feature type="site" description="Important for substrate specificity" evidence="4">
    <location>
        <position position="27"/>
    </location>
</feature>
<dbReference type="Pfam" id="PF02545">
    <property type="entry name" value="Maf"/>
    <property type="match status" value="1"/>
</dbReference>
<keyword evidence="6" id="KW-1185">Reference proteome</keyword>
<evidence type="ECO:0000256" key="4">
    <source>
        <dbReference type="HAMAP-Rule" id="MF_00528"/>
    </source>
</evidence>
<dbReference type="PIRSF" id="PIRSF006305">
    <property type="entry name" value="Maf"/>
    <property type="match status" value="1"/>
</dbReference>
<evidence type="ECO:0000256" key="2">
    <source>
        <dbReference type="ARBA" id="ARBA00022801"/>
    </source>
</evidence>
<feature type="site" description="Important for substrate specificity" evidence="4">
    <location>
        <position position="168"/>
    </location>
</feature>
<comment type="caution">
    <text evidence="4">Lacks conserved residue(s) required for the propagation of feature annotation.</text>
</comment>
<evidence type="ECO:0000256" key="1">
    <source>
        <dbReference type="ARBA" id="ARBA00001968"/>
    </source>
</evidence>
<comment type="cofactor">
    <cofactor evidence="1 4">
        <name>a divalent metal cation</name>
        <dbReference type="ChEBI" id="CHEBI:60240"/>
    </cofactor>
</comment>
<feature type="active site" description="Proton acceptor" evidence="4">
    <location>
        <position position="85"/>
    </location>
</feature>
<dbReference type="Proteomes" id="UP001501126">
    <property type="component" value="Unassembled WGS sequence"/>
</dbReference>
<comment type="caution">
    <text evidence="5">The sequence shown here is derived from an EMBL/GenBank/DDBJ whole genome shotgun (WGS) entry which is preliminary data.</text>
</comment>
<gene>
    <name evidence="5" type="ORF">GCM10009118_20230</name>
</gene>
<dbReference type="PANTHER" id="PTHR43213">
    <property type="entry name" value="BIFUNCTIONAL DTTP/UTP PYROPHOSPHATASE/METHYLTRANSFERASE PROTEIN-RELATED"/>
    <property type="match status" value="1"/>
</dbReference>
<dbReference type="Gene3D" id="3.90.950.10">
    <property type="match status" value="1"/>
</dbReference>
<dbReference type="HAMAP" id="MF_00528">
    <property type="entry name" value="Maf"/>
    <property type="match status" value="1"/>
</dbReference>
<comment type="function">
    <text evidence="4">Nucleoside triphosphate pyrophosphatase that hydrolyzes dTTP and UTP. May have a dual role in cell division arrest and in preventing the incorporation of modified nucleotides into cellular nucleic acids.</text>
</comment>
<reference evidence="5 6" key="1">
    <citation type="journal article" date="2019" name="Int. J. Syst. Evol. Microbiol.">
        <title>The Global Catalogue of Microorganisms (GCM) 10K type strain sequencing project: providing services to taxonomists for standard genome sequencing and annotation.</title>
        <authorList>
            <consortium name="The Broad Institute Genomics Platform"/>
            <consortium name="The Broad Institute Genome Sequencing Center for Infectious Disease"/>
            <person name="Wu L."/>
            <person name="Ma J."/>
        </authorList>
    </citation>
    <scope>NUCLEOTIDE SEQUENCE [LARGE SCALE GENOMIC DNA]</scope>
    <source>
        <strain evidence="5 6">JCM 16083</strain>
    </source>
</reference>
<keyword evidence="3 4" id="KW-0546">Nucleotide metabolism</keyword>
<keyword evidence="2 4" id="KW-0378">Hydrolase</keyword>
<organism evidence="5 6">
    <name type="scientific">Wandonia haliotis</name>
    <dbReference type="NCBI Taxonomy" id="574963"/>
    <lineage>
        <taxon>Bacteria</taxon>
        <taxon>Pseudomonadati</taxon>
        <taxon>Bacteroidota</taxon>
        <taxon>Flavobacteriia</taxon>
        <taxon>Flavobacteriales</taxon>
        <taxon>Crocinitomicaceae</taxon>
        <taxon>Wandonia</taxon>
    </lineage>
</organism>
<comment type="subcellular location">
    <subcellularLocation>
        <location evidence="4">Cytoplasm</location>
    </subcellularLocation>
</comment>
<keyword evidence="4" id="KW-0963">Cytoplasm</keyword>
<name>A0ABN1MQN9_9FLAO</name>
<dbReference type="InterPro" id="IPR029001">
    <property type="entry name" value="ITPase-like_fam"/>
</dbReference>
<dbReference type="CDD" id="cd00555">
    <property type="entry name" value="Maf"/>
    <property type="match status" value="1"/>
</dbReference>
<dbReference type="NCBIfam" id="TIGR00172">
    <property type="entry name" value="maf"/>
    <property type="match status" value="1"/>
</dbReference>
<dbReference type="EC" id="3.6.1.9" evidence="4"/>
<protein>
    <recommendedName>
        <fullName evidence="4">dTTP/UTP pyrophosphatase</fullName>
        <shortName evidence="4">dTTPase/UTPase</shortName>
        <ecNumber evidence="4">3.6.1.9</ecNumber>
    </recommendedName>
    <alternativeName>
        <fullName evidence="4">Nucleoside triphosphate pyrophosphatase</fullName>
    </alternativeName>
    <alternativeName>
        <fullName evidence="4">Nucleotide pyrophosphatase</fullName>
        <shortName evidence="4">Nucleotide PPase</shortName>
    </alternativeName>
</protein>
<proteinExistence type="inferred from homology"/>
<dbReference type="RefSeq" id="WP_343787284.1">
    <property type="nucleotide sequence ID" value="NZ_BAAAFH010000011.1"/>
</dbReference>
<dbReference type="InterPro" id="IPR003697">
    <property type="entry name" value="Maf-like"/>
</dbReference>
<feature type="site" description="Important for substrate specificity" evidence="4">
    <location>
        <position position="86"/>
    </location>
</feature>
<dbReference type="EMBL" id="BAAAFH010000011">
    <property type="protein sequence ID" value="GAA0875614.1"/>
    <property type="molecule type" value="Genomic_DNA"/>
</dbReference>
<sequence>MIGKGGTNNINYKMTIQRLILGSKSPRRQELISSIGLPVEIRTQDVDETYPESLSAEEVPVFLAQKKAIPLIPTLSAGDVLVTSDTIVELHGEILGKPSDSEDAFRMLKKLSGNTHRVISGVTFSSVEKQHSFQRITTVSFRELSNDEITYYIDNYSPLDKAGAYGIQEWIGTIGVLSIEGSYLNVVGLPVADLIEELKTF</sequence>
<comment type="catalytic activity">
    <reaction evidence="4">
        <text>dTTP + H2O = dTMP + diphosphate + H(+)</text>
        <dbReference type="Rhea" id="RHEA:28534"/>
        <dbReference type="ChEBI" id="CHEBI:15377"/>
        <dbReference type="ChEBI" id="CHEBI:15378"/>
        <dbReference type="ChEBI" id="CHEBI:33019"/>
        <dbReference type="ChEBI" id="CHEBI:37568"/>
        <dbReference type="ChEBI" id="CHEBI:63528"/>
        <dbReference type="EC" id="3.6.1.9"/>
    </reaction>
</comment>
<evidence type="ECO:0000256" key="3">
    <source>
        <dbReference type="ARBA" id="ARBA00023080"/>
    </source>
</evidence>
<comment type="catalytic activity">
    <reaction evidence="4">
        <text>UTP + H2O = UMP + diphosphate + H(+)</text>
        <dbReference type="Rhea" id="RHEA:29395"/>
        <dbReference type="ChEBI" id="CHEBI:15377"/>
        <dbReference type="ChEBI" id="CHEBI:15378"/>
        <dbReference type="ChEBI" id="CHEBI:33019"/>
        <dbReference type="ChEBI" id="CHEBI:46398"/>
        <dbReference type="ChEBI" id="CHEBI:57865"/>
        <dbReference type="EC" id="3.6.1.9"/>
    </reaction>
</comment>
<dbReference type="PANTHER" id="PTHR43213:SF5">
    <property type="entry name" value="BIFUNCTIONAL DTTP_UTP PYROPHOSPHATASE_METHYLTRANSFERASE PROTEIN-RELATED"/>
    <property type="match status" value="1"/>
</dbReference>
<evidence type="ECO:0000313" key="6">
    <source>
        <dbReference type="Proteomes" id="UP001501126"/>
    </source>
</evidence>
<evidence type="ECO:0000313" key="5">
    <source>
        <dbReference type="EMBL" id="GAA0875614.1"/>
    </source>
</evidence>
<comment type="similarity">
    <text evidence="4">Belongs to the Maf family. YhdE subfamily.</text>
</comment>
<dbReference type="SUPFAM" id="SSF52972">
    <property type="entry name" value="ITPase-like"/>
    <property type="match status" value="1"/>
</dbReference>